<dbReference type="InterPro" id="IPR015996">
    <property type="entry name" value="UCP028451"/>
</dbReference>
<gene>
    <name evidence="1" type="ORF">FTW19_02485</name>
</gene>
<dbReference type="EMBL" id="CP042806">
    <property type="protein sequence ID" value="QEE26972.1"/>
    <property type="molecule type" value="Genomic_DNA"/>
</dbReference>
<dbReference type="AlphaFoldDB" id="A0A5B9E3Y8"/>
<keyword evidence="2" id="KW-1185">Reference proteome</keyword>
<dbReference type="Proteomes" id="UP000321820">
    <property type="component" value="Chromosome"/>
</dbReference>
<accession>A0A5B9E3Y8</accession>
<dbReference type="PANTHER" id="PTHR36452:SF1">
    <property type="entry name" value="DUF2461 DOMAIN-CONTAINING PROTEIN"/>
    <property type="match status" value="1"/>
</dbReference>
<dbReference type="PIRSF" id="PIRSF028451">
    <property type="entry name" value="UCP028451"/>
    <property type="match status" value="1"/>
</dbReference>
<dbReference type="OrthoDB" id="9794241at2"/>
<dbReference type="Pfam" id="PF09365">
    <property type="entry name" value="DUF2461"/>
    <property type="match status" value="1"/>
</dbReference>
<evidence type="ECO:0000313" key="1">
    <source>
        <dbReference type="EMBL" id="QEE26972.1"/>
    </source>
</evidence>
<organism evidence="1 2">
    <name type="scientific">Terriglobus albidus</name>
    <dbReference type="NCBI Taxonomy" id="1592106"/>
    <lineage>
        <taxon>Bacteria</taxon>
        <taxon>Pseudomonadati</taxon>
        <taxon>Acidobacteriota</taxon>
        <taxon>Terriglobia</taxon>
        <taxon>Terriglobales</taxon>
        <taxon>Acidobacteriaceae</taxon>
        <taxon>Terriglobus</taxon>
    </lineage>
</organism>
<name>A0A5B9E3Y8_9BACT</name>
<sequence>MATHFTPAALKFLRDLKRNNDRDWFQPRKEIFERELKTPMLTLISEITHAMEDFAPDHVRPPQKILFRIYRDTRFSNDKRPYKEHIGAWWVRTGLEKTSGAGFYFHLSGKELLIAAGCYMPQPEQLLAVRRYLLDHHAEMRKLYTAKPLVKLFPHDEATSLTRPPKGFPADHPAIDLIRNKQWGRSVTLPVDTALTPAIGKEIVKRFKAIAPLVTLINTPLLPQKRKPLFGL</sequence>
<dbReference type="KEGG" id="talb:FTW19_02485"/>
<evidence type="ECO:0000313" key="2">
    <source>
        <dbReference type="Proteomes" id="UP000321820"/>
    </source>
</evidence>
<dbReference type="InterPro" id="IPR012808">
    <property type="entry name" value="CHP02453"/>
</dbReference>
<reference evidence="1 2" key="1">
    <citation type="submission" date="2019-08" db="EMBL/GenBank/DDBJ databases">
        <title>Complete genome sequence of Terriglobus albidus strain ORNL.</title>
        <authorList>
            <person name="Podar M."/>
        </authorList>
    </citation>
    <scope>NUCLEOTIDE SEQUENCE [LARGE SCALE GENOMIC DNA]</scope>
    <source>
        <strain evidence="1 2">ORNL</strain>
    </source>
</reference>
<protein>
    <submittedName>
        <fullName evidence="1">DUF2461 domain-containing protein</fullName>
    </submittedName>
</protein>
<dbReference type="PANTHER" id="PTHR36452">
    <property type="entry name" value="CHROMOSOME 12, WHOLE GENOME SHOTGUN SEQUENCE"/>
    <property type="match status" value="1"/>
</dbReference>
<dbReference type="RefSeq" id="WP_147646168.1">
    <property type="nucleotide sequence ID" value="NZ_CP042806.1"/>
</dbReference>
<proteinExistence type="predicted"/>
<dbReference type="NCBIfam" id="TIGR02453">
    <property type="entry name" value="TIGR02453 family protein"/>
    <property type="match status" value="1"/>
</dbReference>